<evidence type="ECO:0000313" key="1">
    <source>
        <dbReference type="EMBL" id="KAI6658908.1"/>
    </source>
</evidence>
<name>A0AAV7KCH3_9METZ</name>
<accession>A0AAV7KCH3</accession>
<keyword evidence="2" id="KW-1185">Reference proteome</keyword>
<evidence type="ECO:0000313" key="2">
    <source>
        <dbReference type="Proteomes" id="UP001165289"/>
    </source>
</evidence>
<organism evidence="1 2">
    <name type="scientific">Oopsacas minuta</name>
    <dbReference type="NCBI Taxonomy" id="111878"/>
    <lineage>
        <taxon>Eukaryota</taxon>
        <taxon>Metazoa</taxon>
        <taxon>Porifera</taxon>
        <taxon>Hexactinellida</taxon>
        <taxon>Hexasterophora</taxon>
        <taxon>Lyssacinosida</taxon>
        <taxon>Leucopsacidae</taxon>
        <taxon>Oopsacas</taxon>
    </lineage>
</organism>
<dbReference type="Proteomes" id="UP001165289">
    <property type="component" value="Unassembled WGS sequence"/>
</dbReference>
<dbReference type="AlphaFoldDB" id="A0AAV7KCH3"/>
<gene>
    <name evidence="1" type="ORF">LOD99_10901</name>
</gene>
<protein>
    <submittedName>
        <fullName evidence="1">Uncharacterized protein</fullName>
    </submittedName>
</protein>
<proteinExistence type="predicted"/>
<dbReference type="EMBL" id="JAKMXF010000072">
    <property type="protein sequence ID" value="KAI6658908.1"/>
    <property type="molecule type" value="Genomic_DNA"/>
</dbReference>
<reference evidence="1 2" key="1">
    <citation type="journal article" date="2023" name="BMC Biol.">
        <title>The compact genome of the sponge Oopsacas minuta (Hexactinellida) is lacking key metazoan core genes.</title>
        <authorList>
            <person name="Santini S."/>
            <person name="Schenkelaars Q."/>
            <person name="Jourda C."/>
            <person name="Duchesne M."/>
            <person name="Belahbib H."/>
            <person name="Rocher C."/>
            <person name="Selva M."/>
            <person name="Riesgo A."/>
            <person name="Vervoort M."/>
            <person name="Leys S.P."/>
            <person name="Kodjabachian L."/>
            <person name="Le Bivic A."/>
            <person name="Borchiellini C."/>
            <person name="Claverie J.M."/>
            <person name="Renard E."/>
        </authorList>
    </citation>
    <scope>NUCLEOTIDE SEQUENCE [LARGE SCALE GENOMIC DNA]</scope>
    <source>
        <strain evidence="1">SPO-2</strain>
    </source>
</reference>
<sequence>MKRKANNANLLPITSYFAKRVETNAEENNQDCSPASTETLISSTSAPSATFSTLTPTISTDQDVDGIAYRGHDETNESVNAGKWKEFIKTMLCTNPTFKQLHGRMLQQYNAYDYTSKRSSIDLIKALAFEVRHQIEKPLNIAEMYSMYIDECKDNAGVKSCPPVLDLQTNDKTKSDFMMSPG</sequence>
<comment type="caution">
    <text evidence="1">The sequence shown here is derived from an EMBL/GenBank/DDBJ whole genome shotgun (WGS) entry which is preliminary data.</text>
</comment>